<dbReference type="GO" id="GO:0004749">
    <property type="term" value="F:ribose phosphate diphosphokinase activity"/>
    <property type="evidence" value="ECO:0007669"/>
    <property type="project" value="UniProtKB-EC"/>
</dbReference>
<sequence length="335" mass="37047">MNKDIQIFAIGRSASWAKKLTAEVSELRIAQLEERDFEDGEHKIRPLESVRGKTVFVVHSLYSDEEQSVNDKLCRLLFLIAALKDASANTVNVVTPYFAYARKDRQTKSRDPITMRYLAELIESVGADRVIALDIHNLAAFQNAFRIPTVHLEANVLFAPLIADLVKEESIAIVSPDAGGLKRAEKFRALLSELLQKDVSRAFLEKKRSEGEVTGGEEIIGNVKGRTAIIIDDIISSGTTISLAVNALSKQGAKRIWACATHGLFVDGANEVLANPKLEKIIITNSVEPFRLNKEILEEKVEVLDASTLFAHAIKQIAENGSIVDLKEGYPKQNK</sequence>
<evidence type="ECO:0000313" key="12">
    <source>
        <dbReference type="Proteomes" id="UP000630149"/>
    </source>
</evidence>
<dbReference type="Pfam" id="PF14572">
    <property type="entry name" value="Pribosyl_synth"/>
    <property type="match status" value="1"/>
</dbReference>
<dbReference type="GO" id="GO:0005737">
    <property type="term" value="C:cytoplasm"/>
    <property type="evidence" value="ECO:0007669"/>
    <property type="project" value="TreeGrafter"/>
</dbReference>
<dbReference type="SUPFAM" id="SSF53271">
    <property type="entry name" value="PRTase-like"/>
    <property type="match status" value="1"/>
</dbReference>
<evidence type="ECO:0000256" key="8">
    <source>
        <dbReference type="ARBA" id="ARBA00022842"/>
    </source>
</evidence>
<evidence type="ECO:0000256" key="7">
    <source>
        <dbReference type="ARBA" id="ARBA00022840"/>
    </source>
</evidence>
<evidence type="ECO:0000256" key="4">
    <source>
        <dbReference type="ARBA" id="ARBA00022727"/>
    </source>
</evidence>
<comment type="caution">
    <text evidence="11">The sequence shown here is derived from an EMBL/GenBank/DDBJ whole genome shotgun (WGS) entry which is preliminary data.</text>
</comment>
<evidence type="ECO:0000256" key="5">
    <source>
        <dbReference type="ARBA" id="ARBA00022741"/>
    </source>
</evidence>
<keyword evidence="4" id="KW-0545">Nucleotide biosynthesis</keyword>
<dbReference type="CDD" id="cd06223">
    <property type="entry name" value="PRTases_typeI"/>
    <property type="match status" value="1"/>
</dbReference>
<dbReference type="EMBL" id="BMOB01000001">
    <property type="protein sequence ID" value="GGI77399.1"/>
    <property type="molecule type" value="Genomic_DNA"/>
</dbReference>
<evidence type="ECO:0000256" key="6">
    <source>
        <dbReference type="ARBA" id="ARBA00022777"/>
    </source>
</evidence>
<dbReference type="InterPro" id="IPR029099">
    <property type="entry name" value="Pribosyltran_N"/>
</dbReference>
<reference evidence="11" key="1">
    <citation type="journal article" date="2014" name="Int. J. Syst. Evol. Microbiol.">
        <title>Complete genome sequence of Corynebacterium casei LMG S-19264T (=DSM 44701T), isolated from a smear-ripened cheese.</title>
        <authorList>
            <consortium name="US DOE Joint Genome Institute (JGI-PGF)"/>
            <person name="Walter F."/>
            <person name="Albersmeier A."/>
            <person name="Kalinowski J."/>
            <person name="Ruckert C."/>
        </authorList>
    </citation>
    <scope>NUCLEOTIDE SEQUENCE</scope>
    <source>
        <strain evidence="11">JCM 13919</strain>
    </source>
</reference>
<evidence type="ECO:0000256" key="2">
    <source>
        <dbReference type="ARBA" id="ARBA00022679"/>
    </source>
</evidence>
<protein>
    <recommendedName>
        <fullName evidence="1">ribose-phosphate diphosphokinase</fullName>
        <ecNumber evidence="1">2.7.6.1</ecNumber>
    </recommendedName>
</protein>
<dbReference type="OrthoDB" id="324294at2"/>
<evidence type="ECO:0000256" key="9">
    <source>
        <dbReference type="ARBA" id="ARBA00049535"/>
    </source>
</evidence>
<keyword evidence="3" id="KW-0479">Metal-binding</keyword>
<reference evidence="11" key="2">
    <citation type="submission" date="2020-09" db="EMBL/GenBank/DDBJ databases">
        <authorList>
            <person name="Sun Q."/>
            <person name="Ohkuma M."/>
        </authorList>
    </citation>
    <scope>NUCLEOTIDE SEQUENCE</scope>
    <source>
        <strain evidence="11">JCM 13919</strain>
    </source>
</reference>
<dbReference type="NCBIfam" id="TIGR01251">
    <property type="entry name" value="ribP_PPkin"/>
    <property type="match status" value="1"/>
</dbReference>
<dbReference type="PANTHER" id="PTHR10210:SF41">
    <property type="entry name" value="RIBOSE-PHOSPHATE PYROPHOSPHOKINASE 1, CHLOROPLASTIC"/>
    <property type="match status" value="1"/>
</dbReference>
<dbReference type="InterPro" id="IPR005946">
    <property type="entry name" value="Rib-P_diPkinase"/>
</dbReference>
<dbReference type="GO" id="GO:0006015">
    <property type="term" value="P:5-phosphoribose 1-diphosphate biosynthetic process"/>
    <property type="evidence" value="ECO:0007669"/>
    <property type="project" value="TreeGrafter"/>
</dbReference>
<keyword evidence="2" id="KW-0808">Transferase</keyword>
<keyword evidence="6" id="KW-0418">Kinase</keyword>
<dbReference type="Gene3D" id="3.40.50.2020">
    <property type="match status" value="2"/>
</dbReference>
<dbReference type="GO" id="GO:0006164">
    <property type="term" value="P:purine nucleotide biosynthetic process"/>
    <property type="evidence" value="ECO:0007669"/>
    <property type="project" value="TreeGrafter"/>
</dbReference>
<evidence type="ECO:0000259" key="10">
    <source>
        <dbReference type="Pfam" id="PF13793"/>
    </source>
</evidence>
<name>A0A917JNS3_9GAMM</name>
<dbReference type="InterPro" id="IPR029057">
    <property type="entry name" value="PRTase-like"/>
</dbReference>
<dbReference type="FunFam" id="3.40.50.2020:FF:000007">
    <property type="entry name" value="Ribose-phosphate pyrophosphokinase"/>
    <property type="match status" value="1"/>
</dbReference>
<evidence type="ECO:0000313" key="11">
    <source>
        <dbReference type="EMBL" id="GGI77399.1"/>
    </source>
</evidence>
<dbReference type="AlphaFoldDB" id="A0A917JNS3"/>
<dbReference type="GO" id="GO:0000287">
    <property type="term" value="F:magnesium ion binding"/>
    <property type="evidence" value="ECO:0007669"/>
    <property type="project" value="InterPro"/>
</dbReference>
<evidence type="ECO:0000256" key="3">
    <source>
        <dbReference type="ARBA" id="ARBA00022723"/>
    </source>
</evidence>
<evidence type="ECO:0000256" key="1">
    <source>
        <dbReference type="ARBA" id="ARBA00013247"/>
    </source>
</evidence>
<gene>
    <name evidence="11" type="primary">prsA</name>
    <name evidence="11" type="ORF">GCM10007966_02680</name>
</gene>
<accession>A0A917JNS3</accession>
<dbReference type="GO" id="GO:0005524">
    <property type="term" value="F:ATP binding"/>
    <property type="evidence" value="ECO:0007669"/>
    <property type="project" value="UniProtKB-KW"/>
</dbReference>
<keyword evidence="12" id="KW-1185">Reference proteome</keyword>
<organism evidence="11 12">
    <name type="scientific">Legionella impletisoli</name>
    <dbReference type="NCBI Taxonomy" id="343510"/>
    <lineage>
        <taxon>Bacteria</taxon>
        <taxon>Pseudomonadati</taxon>
        <taxon>Pseudomonadota</taxon>
        <taxon>Gammaproteobacteria</taxon>
        <taxon>Legionellales</taxon>
        <taxon>Legionellaceae</taxon>
        <taxon>Legionella</taxon>
    </lineage>
</organism>
<comment type="catalytic activity">
    <reaction evidence="9">
        <text>D-ribose 5-phosphate + ATP = 5-phospho-alpha-D-ribose 1-diphosphate + AMP + H(+)</text>
        <dbReference type="Rhea" id="RHEA:15609"/>
        <dbReference type="ChEBI" id="CHEBI:15378"/>
        <dbReference type="ChEBI" id="CHEBI:30616"/>
        <dbReference type="ChEBI" id="CHEBI:58017"/>
        <dbReference type="ChEBI" id="CHEBI:78346"/>
        <dbReference type="ChEBI" id="CHEBI:456215"/>
        <dbReference type="EC" id="2.7.6.1"/>
    </reaction>
</comment>
<keyword evidence="5" id="KW-0547">Nucleotide-binding</keyword>
<dbReference type="SMART" id="SM01400">
    <property type="entry name" value="Pribosyltran_N"/>
    <property type="match status" value="1"/>
</dbReference>
<keyword evidence="7" id="KW-0067">ATP-binding</keyword>
<feature type="domain" description="Ribose-phosphate pyrophosphokinase N-terminal" evidence="10">
    <location>
        <begin position="6"/>
        <end position="126"/>
    </location>
</feature>
<dbReference type="GO" id="GO:0002189">
    <property type="term" value="C:ribose phosphate diphosphokinase complex"/>
    <property type="evidence" value="ECO:0007669"/>
    <property type="project" value="TreeGrafter"/>
</dbReference>
<dbReference type="Proteomes" id="UP000630149">
    <property type="component" value="Unassembled WGS sequence"/>
</dbReference>
<dbReference type="Pfam" id="PF13793">
    <property type="entry name" value="Pribosyltran_N"/>
    <property type="match status" value="1"/>
</dbReference>
<dbReference type="GO" id="GO:0016301">
    <property type="term" value="F:kinase activity"/>
    <property type="evidence" value="ECO:0007669"/>
    <property type="project" value="UniProtKB-KW"/>
</dbReference>
<dbReference type="RefSeq" id="WP_131775507.1">
    <property type="nucleotide sequence ID" value="NZ_BMOB01000001.1"/>
</dbReference>
<keyword evidence="8" id="KW-0460">Magnesium</keyword>
<dbReference type="InterPro" id="IPR000836">
    <property type="entry name" value="PRTase_dom"/>
</dbReference>
<dbReference type="PANTHER" id="PTHR10210">
    <property type="entry name" value="RIBOSE-PHOSPHATE DIPHOSPHOKINASE FAMILY MEMBER"/>
    <property type="match status" value="1"/>
</dbReference>
<dbReference type="EC" id="2.7.6.1" evidence="1"/>
<proteinExistence type="predicted"/>